<dbReference type="PANTHER" id="PTHR30069">
    <property type="entry name" value="TONB-DEPENDENT OUTER MEMBRANE RECEPTOR"/>
    <property type="match status" value="1"/>
</dbReference>
<dbReference type="Gene3D" id="2.40.170.20">
    <property type="entry name" value="TonB-dependent receptor, beta-barrel domain"/>
    <property type="match status" value="1"/>
</dbReference>
<gene>
    <name evidence="9" type="ORF">FHS11_002397</name>
</gene>
<evidence type="ECO:0000256" key="2">
    <source>
        <dbReference type="ARBA" id="ARBA00022448"/>
    </source>
</evidence>
<keyword evidence="5" id="KW-0472">Membrane</keyword>
<dbReference type="EMBL" id="JACHWX010000006">
    <property type="protein sequence ID" value="MBB3055975.1"/>
    <property type="molecule type" value="Genomic_DNA"/>
</dbReference>
<sequence>MKKKYLCCIFLLFAVSNALPQGIAGTINGTIRNSKGELLAGALIKVTCIPTGFVYTAVSRSDGTYSLANLKNSGPYRMVVTLKRYQAFSASNIQVDFKRPLKKNVILKANADVLHKAASGLWRIPASTNTYQDMAFFTPQATPLLGATGSNPLDLSFAGQSNKYNLFTIDGAKAVNTYGLFLNSTNINPLPSASMRSLKVLLSPYDVSYGRFLGADINAVSNRGGNELRGTAYVFIQEQKATGSGSGNTVKYPDFINKVFGISIGGPVIRNKLFFFVNVDKRQAITPLQYDPTQANSGSKFDPGVLQGLQNYVKNKYGFDIGGYAGIERTNSTTSAFGRIDWDINTKNKLTFRTSYFGGDNFNITRSPTNIVFDNSAYTIKTRTYSTVLELNSLLSIHSSNLFRVYYNYVNNERNTPAFPSVIIPQGSLTYNLGGDGFSDANSLAQKDFNMVDYFTLNKGGHIITLGTDNDFYVLRNVFLQNFYGYYLYRSVEAFESNATPATYSVGYSTKGGADLAPDVMRVAQLAVFGQDVWQLTARLKVTYGLRVDKPLILNNPENNPGFNSSIFASLYGVATNKNPQLAPVISPRIGFNYDVFGDNPSRLRGGAGLFIADMPYILLSNQYANNGVNSIIFTGVPAGLTLRYNPSQPHLGAYIPPAAAAAPTEIDVTDPNFKLPKELHANLALDRTLPWDMIGTFEVLYSKKITGILYRNLNLAAADSAVAIGNTTRPFYNSTYLNKNYTDVIELTNTNKGYSFDLTVQLKKQITGGWSGMVAYTFGHSYSVNDVVGTSSLSNWRTAYAVNGLNNPAESNSAYDPGSRIIAYFLKTLTSKRFATNILLIYSGQTGQRYSYLYNYNITGDGTSTRYLPSNVVYIPTDASQFVPFSRSVNGISSTVSPVQQLADLQAYIGQNPALQKFEGKNTARNSFTMPWENHFDLKVNERIATIKNQHLLLGVNLINVSNLLSKKWGQAYYMANQEYNLFNVVAIGASPKFTFDNSKLNSVNGRLRPYTIYEYYTKWRALLNISYNF</sequence>
<evidence type="ECO:0000313" key="9">
    <source>
        <dbReference type="EMBL" id="MBB3055975.1"/>
    </source>
</evidence>
<comment type="subcellular location">
    <subcellularLocation>
        <location evidence="1">Cell outer membrane</location>
        <topology evidence="1">Multi-pass membrane protein</topology>
    </subcellularLocation>
</comment>
<dbReference type="Gene3D" id="2.60.40.1120">
    <property type="entry name" value="Carboxypeptidase-like, regulatory domain"/>
    <property type="match status" value="1"/>
</dbReference>
<evidence type="ECO:0000256" key="6">
    <source>
        <dbReference type="ARBA" id="ARBA00023237"/>
    </source>
</evidence>
<dbReference type="PANTHER" id="PTHR30069:SF46">
    <property type="entry name" value="OAR PROTEIN"/>
    <property type="match status" value="1"/>
</dbReference>
<dbReference type="InterPro" id="IPR013784">
    <property type="entry name" value="Carb-bd-like_fold"/>
</dbReference>
<evidence type="ECO:0000259" key="8">
    <source>
        <dbReference type="Pfam" id="PF25183"/>
    </source>
</evidence>
<keyword evidence="6" id="KW-0998">Cell outer membrane</keyword>
<name>A0A839SCQ0_9SPHI</name>
<dbReference type="GO" id="GO:0044718">
    <property type="term" value="P:siderophore transmembrane transport"/>
    <property type="evidence" value="ECO:0007669"/>
    <property type="project" value="TreeGrafter"/>
</dbReference>
<evidence type="ECO:0000256" key="5">
    <source>
        <dbReference type="ARBA" id="ARBA00023136"/>
    </source>
</evidence>
<dbReference type="InterPro" id="IPR057601">
    <property type="entry name" value="Oar-like_b-barrel"/>
</dbReference>
<comment type="caution">
    <text evidence="9">The sequence shown here is derived from an EMBL/GenBank/DDBJ whole genome shotgun (WGS) entry which is preliminary data.</text>
</comment>
<dbReference type="InterPro" id="IPR039426">
    <property type="entry name" value="TonB-dep_rcpt-like"/>
</dbReference>
<dbReference type="AlphaFoldDB" id="A0A839SCQ0"/>
<keyword evidence="4" id="KW-0812">Transmembrane</keyword>
<dbReference type="SUPFAM" id="SSF56935">
    <property type="entry name" value="Porins"/>
    <property type="match status" value="1"/>
</dbReference>
<feature type="chain" id="PRO_5032321124" description="TonB-dependent transporter Oar-like beta-barrel domain-containing protein" evidence="7">
    <location>
        <begin position="21"/>
        <end position="1031"/>
    </location>
</feature>
<dbReference type="Proteomes" id="UP000539265">
    <property type="component" value="Unassembled WGS sequence"/>
</dbReference>
<feature type="signal peptide" evidence="7">
    <location>
        <begin position="1"/>
        <end position="20"/>
    </location>
</feature>
<accession>A0A839SCQ0</accession>
<dbReference type="Pfam" id="PF25183">
    <property type="entry name" value="OMP_b-brl_4"/>
    <property type="match status" value="1"/>
</dbReference>
<reference evidence="9" key="1">
    <citation type="submission" date="2020-08" db="EMBL/GenBank/DDBJ databases">
        <title>Genomic Encyclopedia of Type Strains, Phase III (KMG-III): the genomes of soil and plant-associated and newly described type strains.</title>
        <authorList>
            <person name="Whitman W."/>
        </authorList>
    </citation>
    <scope>NUCLEOTIDE SEQUENCE [LARGE SCALE GENOMIC DNA]</scope>
    <source>
        <strain evidence="9">CECT 8628</strain>
    </source>
</reference>
<keyword evidence="7" id="KW-0732">Signal</keyword>
<protein>
    <recommendedName>
        <fullName evidence="8">TonB-dependent transporter Oar-like beta-barrel domain-containing protein</fullName>
    </recommendedName>
</protein>
<dbReference type="GO" id="GO:0015344">
    <property type="term" value="F:siderophore uptake transmembrane transporter activity"/>
    <property type="evidence" value="ECO:0007669"/>
    <property type="project" value="TreeGrafter"/>
</dbReference>
<dbReference type="GO" id="GO:0009279">
    <property type="term" value="C:cell outer membrane"/>
    <property type="evidence" value="ECO:0007669"/>
    <property type="project" value="UniProtKB-SubCell"/>
</dbReference>
<dbReference type="InterPro" id="IPR036942">
    <property type="entry name" value="Beta-barrel_TonB_sf"/>
</dbReference>
<dbReference type="RefSeq" id="WP_183475957.1">
    <property type="nucleotide sequence ID" value="NZ_JACHWX010000006.1"/>
</dbReference>
<keyword evidence="3" id="KW-1134">Transmembrane beta strand</keyword>
<proteinExistence type="predicted"/>
<keyword evidence="2" id="KW-0813">Transport</keyword>
<evidence type="ECO:0000256" key="7">
    <source>
        <dbReference type="SAM" id="SignalP"/>
    </source>
</evidence>
<evidence type="ECO:0000256" key="3">
    <source>
        <dbReference type="ARBA" id="ARBA00022452"/>
    </source>
</evidence>
<evidence type="ECO:0000256" key="1">
    <source>
        <dbReference type="ARBA" id="ARBA00004571"/>
    </source>
</evidence>
<feature type="domain" description="TonB-dependent transporter Oar-like beta-barrel" evidence="8">
    <location>
        <begin position="299"/>
        <end position="964"/>
    </location>
</feature>
<keyword evidence="10" id="KW-1185">Reference proteome</keyword>
<dbReference type="SUPFAM" id="SSF49452">
    <property type="entry name" value="Starch-binding domain-like"/>
    <property type="match status" value="1"/>
</dbReference>
<dbReference type="Pfam" id="PF13620">
    <property type="entry name" value="CarboxypepD_reg"/>
    <property type="match status" value="1"/>
</dbReference>
<evidence type="ECO:0000256" key="4">
    <source>
        <dbReference type="ARBA" id="ARBA00022692"/>
    </source>
</evidence>
<evidence type="ECO:0000313" key="10">
    <source>
        <dbReference type="Proteomes" id="UP000539265"/>
    </source>
</evidence>
<dbReference type="GO" id="GO:0030246">
    <property type="term" value="F:carbohydrate binding"/>
    <property type="evidence" value="ECO:0007669"/>
    <property type="project" value="InterPro"/>
</dbReference>
<organism evidence="9 10">
    <name type="scientific">Mucilaginibacter gotjawali</name>
    <dbReference type="NCBI Taxonomy" id="1550579"/>
    <lineage>
        <taxon>Bacteria</taxon>
        <taxon>Pseudomonadati</taxon>
        <taxon>Bacteroidota</taxon>
        <taxon>Sphingobacteriia</taxon>
        <taxon>Sphingobacteriales</taxon>
        <taxon>Sphingobacteriaceae</taxon>
        <taxon>Mucilaginibacter</taxon>
    </lineage>
</organism>